<evidence type="ECO:0000256" key="2">
    <source>
        <dbReference type="ARBA" id="ARBA00022801"/>
    </source>
</evidence>
<accession>A0A1H6V0R3</accession>
<protein>
    <submittedName>
        <fullName evidence="4">ADP-ribose pyrophosphatase YjhB, NUDIX family</fullName>
    </submittedName>
</protein>
<evidence type="ECO:0000313" key="5">
    <source>
        <dbReference type="Proteomes" id="UP000183315"/>
    </source>
</evidence>
<sequence>MATPEFILELRRKVGSHPLWIMSATAVVVRPSPDRPGVRQVLLAHRPDFAVWATVGGIIDPGEQPAVAAARECLEEADVVAEPEALAWVHVQEPAIYPNGDRVQFLDLTFRCRYVSGEPHPADGENSEVAWFDEDALPPLSLEMRHRVAAVLAGDEVTRFEA</sequence>
<name>A0A1H6V0R3_9MICO</name>
<comment type="cofactor">
    <cofactor evidence="1">
        <name>Mg(2+)</name>
        <dbReference type="ChEBI" id="CHEBI:18420"/>
    </cofactor>
</comment>
<dbReference type="PROSITE" id="PS51462">
    <property type="entry name" value="NUDIX"/>
    <property type="match status" value="1"/>
</dbReference>
<dbReference type="PANTHER" id="PTHR43046:SF16">
    <property type="entry name" value="ADP-RIBOSE PYROPHOSPHATASE YJHB-RELATED"/>
    <property type="match status" value="1"/>
</dbReference>
<dbReference type="EMBL" id="FNZI01000001">
    <property type="protein sequence ID" value="SEI98173.1"/>
    <property type="molecule type" value="Genomic_DNA"/>
</dbReference>
<dbReference type="PANTHER" id="PTHR43046">
    <property type="entry name" value="GDP-MANNOSE MANNOSYL HYDROLASE"/>
    <property type="match status" value="1"/>
</dbReference>
<dbReference type="RefSeq" id="WP_042212900.1">
    <property type="nucleotide sequence ID" value="NZ_BBLU01000002.1"/>
</dbReference>
<keyword evidence="5" id="KW-1185">Reference proteome</keyword>
<dbReference type="CDD" id="cd18879">
    <property type="entry name" value="NUDIX_Hydrolase"/>
    <property type="match status" value="1"/>
</dbReference>
<dbReference type="AlphaFoldDB" id="A0A1H6V0R3"/>
<dbReference type="InterPro" id="IPR000086">
    <property type="entry name" value="NUDIX_hydrolase_dom"/>
</dbReference>
<evidence type="ECO:0000256" key="1">
    <source>
        <dbReference type="ARBA" id="ARBA00001946"/>
    </source>
</evidence>
<dbReference type="STRING" id="1043493.SAMN05421637_0633"/>
<gene>
    <name evidence="4" type="ORF">SAMN05421637_0633</name>
</gene>
<dbReference type="GO" id="GO:0016787">
    <property type="term" value="F:hydrolase activity"/>
    <property type="evidence" value="ECO:0007669"/>
    <property type="project" value="UniProtKB-KW"/>
</dbReference>
<dbReference type="Pfam" id="PF00293">
    <property type="entry name" value="NUDIX"/>
    <property type="match status" value="1"/>
</dbReference>
<dbReference type="OrthoDB" id="9814308at2"/>
<dbReference type="Gene3D" id="3.90.79.10">
    <property type="entry name" value="Nucleoside Triphosphate Pyrophosphohydrolase"/>
    <property type="match status" value="1"/>
</dbReference>
<dbReference type="Proteomes" id="UP000183315">
    <property type="component" value="Unassembled WGS sequence"/>
</dbReference>
<evidence type="ECO:0000259" key="3">
    <source>
        <dbReference type="PROSITE" id="PS51462"/>
    </source>
</evidence>
<dbReference type="SUPFAM" id="SSF55811">
    <property type="entry name" value="Nudix"/>
    <property type="match status" value="1"/>
</dbReference>
<reference evidence="5" key="1">
    <citation type="submission" date="2016-10" db="EMBL/GenBank/DDBJ databases">
        <authorList>
            <person name="Varghese N."/>
        </authorList>
    </citation>
    <scope>NUCLEOTIDE SEQUENCE [LARGE SCALE GENOMIC DNA]</scope>
    <source>
        <strain evidence="5">DSM 24868</strain>
    </source>
</reference>
<proteinExistence type="predicted"/>
<dbReference type="eggNOG" id="COG1051">
    <property type="taxonomic scope" value="Bacteria"/>
</dbReference>
<keyword evidence="2" id="KW-0378">Hydrolase</keyword>
<dbReference type="InterPro" id="IPR015797">
    <property type="entry name" value="NUDIX_hydrolase-like_dom_sf"/>
</dbReference>
<evidence type="ECO:0000313" key="4">
    <source>
        <dbReference type="EMBL" id="SEI98173.1"/>
    </source>
</evidence>
<feature type="domain" description="Nudix hydrolase" evidence="3">
    <location>
        <begin position="19"/>
        <end position="156"/>
    </location>
</feature>
<organism evidence="4 5">
    <name type="scientific">Demequina mangrovi</name>
    <dbReference type="NCBI Taxonomy" id="1043493"/>
    <lineage>
        <taxon>Bacteria</taxon>
        <taxon>Bacillati</taxon>
        <taxon>Actinomycetota</taxon>
        <taxon>Actinomycetes</taxon>
        <taxon>Micrococcales</taxon>
        <taxon>Demequinaceae</taxon>
        <taxon>Demequina</taxon>
    </lineage>
</organism>